<evidence type="ECO:0000313" key="2">
    <source>
        <dbReference type="Proteomes" id="UP000662782"/>
    </source>
</evidence>
<accession>A0A873WJK7</accession>
<evidence type="ECO:0000313" key="1">
    <source>
        <dbReference type="EMBL" id="QPB09212.1"/>
    </source>
</evidence>
<proteinExistence type="predicted"/>
<dbReference type="Proteomes" id="UP000662782">
    <property type="component" value="Segment"/>
</dbReference>
<sequence>MSDIKRIADLMYQSVIQRNPDILKAGLIVLATDQKVMVKSSVYFIPRPITAGKDEVEGEVEEAAKEFDFHVYHLDKVKVILDEGLKIRAVIISGGSDNFPGFQQQHLGYGRFPQMGEIHPTDVFEVIGFSDAGMYPGNVFGLYDALCKIYDGKAVPGGRRADRPVPF</sequence>
<organism evidence="1 2">
    <name type="scientific">Klebsiella phage Miami</name>
    <dbReference type="NCBI Taxonomy" id="2767581"/>
    <lineage>
        <taxon>Viruses</taxon>
        <taxon>Duplodnaviria</taxon>
        <taxon>Heunggongvirae</taxon>
        <taxon>Uroviricota</taxon>
        <taxon>Caudoviricetes</taxon>
        <taxon>Chimalliviridae</taxon>
        <taxon>Miamivirus</taxon>
        <taxon>Miamivirus miami</taxon>
    </lineage>
</organism>
<reference evidence="1 2" key="1">
    <citation type="submission" date="2020-07" db="EMBL/GenBank/DDBJ databases">
        <title>Complete genome sequence of Klebsiella pneumoniae phage Miami.</title>
        <authorList>
            <person name="Mora D.A."/>
            <person name="Lessor L."/>
            <person name="Gill J."/>
            <person name="Liu M."/>
        </authorList>
    </citation>
    <scope>NUCLEOTIDE SEQUENCE [LARGE SCALE GENOMIC DNA]</scope>
</reference>
<name>A0A873WJK7_9CAUD</name>
<dbReference type="EMBL" id="MT701590">
    <property type="protein sequence ID" value="QPB09212.1"/>
    <property type="molecule type" value="Genomic_DNA"/>
</dbReference>
<gene>
    <name evidence="1" type="ORF">CPT_Miami_117</name>
</gene>
<protein>
    <submittedName>
        <fullName evidence="1">Uncharacterized protein</fullName>
    </submittedName>
</protein>
<keyword evidence="2" id="KW-1185">Reference proteome</keyword>